<dbReference type="InterPro" id="IPR039986">
    <property type="entry name" value="CFAP210"/>
</dbReference>
<gene>
    <name evidence="3" type="ORF">Zmor_023238</name>
</gene>
<proteinExistence type="predicted"/>
<evidence type="ECO:0008006" key="5">
    <source>
        <dbReference type="Google" id="ProtNLM"/>
    </source>
</evidence>
<evidence type="ECO:0000313" key="4">
    <source>
        <dbReference type="Proteomes" id="UP001168821"/>
    </source>
</evidence>
<feature type="region of interest" description="Disordered" evidence="2">
    <location>
        <begin position="489"/>
        <end position="511"/>
    </location>
</feature>
<organism evidence="3 4">
    <name type="scientific">Zophobas morio</name>
    <dbReference type="NCBI Taxonomy" id="2755281"/>
    <lineage>
        <taxon>Eukaryota</taxon>
        <taxon>Metazoa</taxon>
        <taxon>Ecdysozoa</taxon>
        <taxon>Arthropoda</taxon>
        <taxon>Hexapoda</taxon>
        <taxon>Insecta</taxon>
        <taxon>Pterygota</taxon>
        <taxon>Neoptera</taxon>
        <taxon>Endopterygota</taxon>
        <taxon>Coleoptera</taxon>
        <taxon>Polyphaga</taxon>
        <taxon>Cucujiformia</taxon>
        <taxon>Tenebrionidae</taxon>
        <taxon>Zophobas</taxon>
    </lineage>
</organism>
<name>A0AA38HZB6_9CUCU</name>
<evidence type="ECO:0000256" key="2">
    <source>
        <dbReference type="SAM" id="MobiDB-lite"/>
    </source>
</evidence>
<comment type="caution">
    <text evidence="3">The sequence shown here is derived from an EMBL/GenBank/DDBJ whole genome shotgun (WGS) entry which is preliminary data.</text>
</comment>
<dbReference type="GO" id="GO:0005879">
    <property type="term" value="C:axonemal microtubule"/>
    <property type="evidence" value="ECO:0007669"/>
    <property type="project" value="TreeGrafter"/>
</dbReference>
<dbReference type="AlphaFoldDB" id="A0AA38HZB6"/>
<dbReference type="PANTHER" id="PTHR28663">
    <property type="entry name" value="COILED-COIL DOMAIN-CONTAINING PROTEIN 173"/>
    <property type="match status" value="1"/>
</dbReference>
<evidence type="ECO:0000256" key="1">
    <source>
        <dbReference type="SAM" id="Coils"/>
    </source>
</evidence>
<keyword evidence="4" id="KW-1185">Reference proteome</keyword>
<dbReference type="Proteomes" id="UP001168821">
    <property type="component" value="Unassembled WGS sequence"/>
</dbReference>
<keyword evidence="1" id="KW-0175">Coiled coil</keyword>
<reference evidence="3" key="1">
    <citation type="journal article" date="2023" name="G3 (Bethesda)">
        <title>Whole genome assemblies of Zophobas morio and Tenebrio molitor.</title>
        <authorList>
            <person name="Kaur S."/>
            <person name="Stinson S.A."/>
            <person name="diCenzo G.C."/>
        </authorList>
    </citation>
    <scope>NUCLEOTIDE SEQUENCE</scope>
    <source>
        <strain evidence="3">QUZm001</strain>
    </source>
</reference>
<feature type="coiled-coil region" evidence="1">
    <location>
        <begin position="176"/>
        <end position="289"/>
    </location>
</feature>
<dbReference type="PANTHER" id="PTHR28663:SF1">
    <property type="entry name" value="CILIA- AND FLAGELLA- ASSOCIATED PROTEIN 210"/>
    <property type="match status" value="1"/>
</dbReference>
<evidence type="ECO:0000313" key="3">
    <source>
        <dbReference type="EMBL" id="KAJ3645596.1"/>
    </source>
</evidence>
<dbReference type="EMBL" id="JALNTZ010000007">
    <property type="protein sequence ID" value="KAJ3645596.1"/>
    <property type="molecule type" value="Genomic_DNA"/>
</dbReference>
<feature type="compositionally biased region" description="Basic and acidic residues" evidence="2">
    <location>
        <begin position="359"/>
        <end position="374"/>
    </location>
</feature>
<sequence>MESQWYYFPGQTPQNTKISDRAHALHITKDAWSNITQHLDRKKRIQEAIDREHAHKEALKQGSEEMTKKWPNSVQNLRLRKEEERRHRFEGRGKEDKTALYYKMRAEQEAVRKEYIDKIKKEVFISQGYPKELTSALILSETLYEREKQKEFRSKIKQHDIEVKNRFDADIVAADAKYLQDKKEQEQIKRQKARKEGEFLRNQIKEHEETEKRMNRAHIEKEIRDRIKAAEEEELIKQYELDIIAKKRKEIAIQRKKAMNDKHKRQQLIAKDEEEMEQATKFYSEARQRIDCMMKIKDKQMRDKIAKHQQELHSHVVALHEARDAAEKARLDNAIAQMEANDKAKAEAKANVKAKNRRERIEDREEHFRKQEREKEIDNEMKKWEMLNRMKTAETMKEHDAQNRKNNWEKILQYRRDLLEQMADDRAAQKREKEIDEIMSHVSYDEADKMFFDYANEVLEMAKSKNRSIHPIEKVIAVSMFSFSESSSNAHHSRIIRKPTTYHPGSARGVS</sequence>
<feature type="region of interest" description="Disordered" evidence="2">
    <location>
        <begin position="346"/>
        <end position="374"/>
    </location>
</feature>
<protein>
    <recommendedName>
        <fullName evidence="5">Trichohyalin-plectin-homology domain-containing protein</fullName>
    </recommendedName>
</protein>
<accession>A0AA38HZB6</accession>